<keyword evidence="1" id="KW-1133">Transmembrane helix</keyword>
<keyword evidence="1" id="KW-0812">Transmembrane</keyword>
<dbReference type="Pfam" id="PF14412">
    <property type="entry name" value="AHH"/>
    <property type="match status" value="1"/>
</dbReference>
<evidence type="ECO:0000313" key="3">
    <source>
        <dbReference type="Proteomes" id="UP000217257"/>
    </source>
</evidence>
<accession>A0A250J2P1</accession>
<dbReference type="PROSITE" id="PS51257">
    <property type="entry name" value="PROKAR_LIPOPROTEIN"/>
    <property type="match status" value="1"/>
</dbReference>
<evidence type="ECO:0000313" key="2">
    <source>
        <dbReference type="EMBL" id="ATB38225.1"/>
    </source>
</evidence>
<dbReference type="AlphaFoldDB" id="A0A250J2P1"/>
<evidence type="ECO:0000256" key="1">
    <source>
        <dbReference type="SAM" id="Phobius"/>
    </source>
</evidence>
<dbReference type="KEGG" id="cfus:CYFUS_003658"/>
<feature type="transmembrane region" description="Helical" evidence="1">
    <location>
        <begin position="190"/>
        <end position="209"/>
    </location>
</feature>
<organism evidence="2 3">
    <name type="scientific">Cystobacter fuscus</name>
    <dbReference type="NCBI Taxonomy" id="43"/>
    <lineage>
        <taxon>Bacteria</taxon>
        <taxon>Pseudomonadati</taxon>
        <taxon>Myxococcota</taxon>
        <taxon>Myxococcia</taxon>
        <taxon>Myxococcales</taxon>
        <taxon>Cystobacterineae</taxon>
        <taxon>Archangiaceae</taxon>
        <taxon>Cystobacter</taxon>
    </lineage>
</organism>
<proteinExistence type="predicted"/>
<keyword evidence="1" id="KW-0472">Membrane</keyword>
<dbReference type="InterPro" id="IPR032871">
    <property type="entry name" value="AHH_dom_containing"/>
</dbReference>
<keyword evidence="2" id="KW-0449">Lipoprotein</keyword>
<gene>
    <name evidence="2" type="ORF">CYFUS_003658</name>
</gene>
<reference evidence="2 3" key="1">
    <citation type="submission" date="2017-06" db="EMBL/GenBank/DDBJ databases">
        <title>Sequencing and comparative analysis of myxobacterial genomes.</title>
        <authorList>
            <person name="Rupp O."/>
            <person name="Goesmann A."/>
            <person name="Sogaard-Andersen L."/>
        </authorList>
    </citation>
    <scope>NUCLEOTIDE SEQUENCE [LARGE SCALE GENOMIC DNA]</scope>
    <source>
        <strain evidence="2 3">DSM 52655</strain>
    </source>
</reference>
<name>A0A250J2P1_9BACT</name>
<dbReference type="EMBL" id="CP022098">
    <property type="protein sequence ID" value="ATB38225.1"/>
    <property type="molecule type" value="Genomic_DNA"/>
</dbReference>
<feature type="transmembrane region" description="Helical" evidence="1">
    <location>
        <begin position="164"/>
        <end position="183"/>
    </location>
</feature>
<protein>
    <submittedName>
        <fullName evidence="2">Lipoprotein</fullName>
    </submittedName>
</protein>
<dbReference type="Proteomes" id="UP000217257">
    <property type="component" value="Chromosome"/>
</dbReference>
<sequence length="442" mass="46902">MSEVARSLWGSAMKACGIVALLMLATGCATTRVVNLDTGQGAPIVYTPIESDQVEISEEEFKRAVTQLVLDMELNVALNESERDDSRSLLASAEGIVDGAQGRTVPPSYERICQRQSDPGSCLSLLTGGFTLGPMERRMMALYFALDTVWEGVEEAIKDLTNPAALRAMISTMIGTALVMLVAPEPVTKFIAIALTASLIAYLGTGPVWHIGQAFLRLMDESRDAKKFSQLEGAGHRFGKVLGDNGARVLVVVALAALGGKNAMAAQAPKLPGAAQAALRAQAEGGFQLSAAYAGEVKAIAVPATGVLNITLAPTAVAAVAMGPGSGVQGDPDGPVHHICTDKNELSEISGGPWTPQFEKIFKLARMDLDDPANLIRIKGHKGPHPREYHQEVLDRITKATNRCKGPAQCRIALVAELSKIARDIMTEGSRLRNLLTKNAEG</sequence>